<sequence>MLDKILYYCFMKELKIRKITLTGNVTHNLCFLSRDFDLSFYVKFGFFTGEAGLLFRTADQNHGHALKITKDRITFIANFSPSGTSEYKEQTIKNNLQENQRYNIRVLFVGSELKISVDNRILFSSSVSSSTIGNISIFGNIVGKVNIYQISISSLDKQADMGDAAFVDKFNDINNWEIISGHWQTNSGCLRGTAEKNNIYARLKENIPQFGGVSFYLKNENDLRMNYGSGILLRFSPETQKGVAVHCFPSHGYISLYPDFDLSIYNAKTEICYPGLELKHHMLLKPNCWHYLQIKFTKTQFWTYFDDVLIHQSNNIPYHDGQLLLCVGERNTAQFSDFRLYRSEETI</sequence>
<proteinExistence type="predicted"/>
<evidence type="ECO:0000313" key="2">
    <source>
        <dbReference type="Proteomes" id="UP000177230"/>
    </source>
</evidence>
<evidence type="ECO:0000313" key="1">
    <source>
        <dbReference type="EMBL" id="OGF12015.1"/>
    </source>
</evidence>
<dbReference type="SUPFAM" id="SSF49899">
    <property type="entry name" value="Concanavalin A-like lectins/glucanases"/>
    <property type="match status" value="1"/>
</dbReference>
<evidence type="ECO:0008006" key="3">
    <source>
        <dbReference type="Google" id="ProtNLM"/>
    </source>
</evidence>
<dbReference type="AlphaFoldDB" id="A0A1F5RC47"/>
<organism evidence="1 2">
    <name type="scientific">Candidatus Edwardsbacteria bacterium GWF2_54_11</name>
    <dbReference type="NCBI Taxonomy" id="1817851"/>
    <lineage>
        <taxon>Bacteria</taxon>
        <taxon>Candidatus Edwardsiibacteriota</taxon>
    </lineage>
</organism>
<dbReference type="InterPro" id="IPR013320">
    <property type="entry name" value="ConA-like_dom_sf"/>
</dbReference>
<dbReference type="Gene3D" id="2.60.120.560">
    <property type="entry name" value="Exo-inulinase, domain 1"/>
    <property type="match status" value="2"/>
</dbReference>
<name>A0A1F5RC47_9BACT</name>
<dbReference type="EMBL" id="MFFM01000034">
    <property type="protein sequence ID" value="OGF12015.1"/>
    <property type="molecule type" value="Genomic_DNA"/>
</dbReference>
<dbReference type="Proteomes" id="UP000177230">
    <property type="component" value="Unassembled WGS sequence"/>
</dbReference>
<gene>
    <name evidence="1" type="ORF">A2024_03235</name>
</gene>
<reference evidence="1 2" key="1">
    <citation type="journal article" date="2016" name="Nat. Commun.">
        <title>Thousands of microbial genomes shed light on interconnected biogeochemical processes in an aquifer system.</title>
        <authorList>
            <person name="Anantharaman K."/>
            <person name="Brown C.T."/>
            <person name="Hug L.A."/>
            <person name="Sharon I."/>
            <person name="Castelle C.J."/>
            <person name="Probst A.J."/>
            <person name="Thomas B.C."/>
            <person name="Singh A."/>
            <person name="Wilkins M.J."/>
            <person name="Karaoz U."/>
            <person name="Brodie E.L."/>
            <person name="Williams K.H."/>
            <person name="Hubbard S.S."/>
            <person name="Banfield J.F."/>
        </authorList>
    </citation>
    <scope>NUCLEOTIDE SEQUENCE [LARGE SCALE GENOMIC DNA]</scope>
</reference>
<comment type="caution">
    <text evidence="1">The sequence shown here is derived from an EMBL/GenBank/DDBJ whole genome shotgun (WGS) entry which is preliminary data.</text>
</comment>
<protein>
    <recommendedName>
        <fullName evidence="3">3-keto-disaccharide hydrolase domain-containing protein</fullName>
    </recommendedName>
</protein>
<accession>A0A1F5RC47</accession>